<dbReference type="SMART" id="SM00717">
    <property type="entry name" value="SANT"/>
    <property type="match status" value="3"/>
</dbReference>
<evidence type="ECO:0000313" key="7">
    <source>
        <dbReference type="Proteomes" id="UP000179807"/>
    </source>
</evidence>
<dbReference type="GeneID" id="94832776"/>
<keyword evidence="7" id="KW-1185">Reference proteome</keyword>
<dbReference type="CDD" id="cd00167">
    <property type="entry name" value="SANT"/>
    <property type="match status" value="3"/>
</dbReference>
<gene>
    <name evidence="6" type="ORF">TRFO_14878</name>
</gene>
<feature type="domain" description="HTH myb-type" evidence="5">
    <location>
        <begin position="90"/>
        <end position="141"/>
    </location>
</feature>
<dbReference type="Pfam" id="PF00249">
    <property type="entry name" value="Myb_DNA-binding"/>
    <property type="match status" value="3"/>
</dbReference>
<feature type="domain" description="Myb-like" evidence="4">
    <location>
        <begin position="142"/>
        <end position="192"/>
    </location>
</feature>
<feature type="domain" description="Myb-like" evidence="4">
    <location>
        <begin position="40"/>
        <end position="89"/>
    </location>
</feature>
<dbReference type="GO" id="GO:0005634">
    <property type="term" value="C:nucleus"/>
    <property type="evidence" value="ECO:0007669"/>
    <property type="project" value="TreeGrafter"/>
</dbReference>
<feature type="domain" description="HTH myb-type" evidence="5">
    <location>
        <begin position="47"/>
        <end position="88"/>
    </location>
</feature>
<name>A0A1J4KUZ0_9EUKA</name>
<evidence type="ECO:0000313" key="6">
    <source>
        <dbReference type="EMBL" id="OHT14696.1"/>
    </source>
</evidence>
<dbReference type="PROSITE" id="PS51294">
    <property type="entry name" value="HTH_MYB"/>
    <property type="match status" value="3"/>
</dbReference>
<dbReference type="InterPro" id="IPR050560">
    <property type="entry name" value="MYB_TF"/>
</dbReference>
<dbReference type="RefSeq" id="XP_068367832.1">
    <property type="nucleotide sequence ID" value="XM_068498072.1"/>
</dbReference>
<comment type="caution">
    <text evidence="6">The sequence shown here is derived from an EMBL/GenBank/DDBJ whole genome shotgun (WGS) entry which is preliminary data.</text>
</comment>
<dbReference type="PANTHER" id="PTHR45614:SF25">
    <property type="entry name" value="MYB PROTEIN"/>
    <property type="match status" value="1"/>
</dbReference>
<dbReference type="SUPFAM" id="SSF46689">
    <property type="entry name" value="Homeodomain-like"/>
    <property type="match status" value="3"/>
</dbReference>
<organism evidence="6 7">
    <name type="scientific">Tritrichomonas foetus</name>
    <dbReference type="NCBI Taxonomy" id="1144522"/>
    <lineage>
        <taxon>Eukaryota</taxon>
        <taxon>Metamonada</taxon>
        <taxon>Parabasalia</taxon>
        <taxon>Tritrichomonadida</taxon>
        <taxon>Tritrichomonadidae</taxon>
        <taxon>Tritrichomonas</taxon>
    </lineage>
</organism>
<feature type="region of interest" description="Disordered" evidence="3">
    <location>
        <begin position="24"/>
        <end position="51"/>
    </location>
</feature>
<dbReference type="Gene3D" id="1.10.10.60">
    <property type="entry name" value="Homeodomain-like"/>
    <property type="match status" value="3"/>
</dbReference>
<keyword evidence="2" id="KW-0238">DNA-binding</keyword>
<dbReference type="GO" id="GO:0000978">
    <property type="term" value="F:RNA polymerase II cis-regulatory region sequence-specific DNA binding"/>
    <property type="evidence" value="ECO:0007669"/>
    <property type="project" value="TreeGrafter"/>
</dbReference>
<dbReference type="VEuPathDB" id="TrichDB:TRFO_14878"/>
<accession>A0A1J4KUZ0</accession>
<evidence type="ECO:0000256" key="3">
    <source>
        <dbReference type="SAM" id="MobiDB-lite"/>
    </source>
</evidence>
<dbReference type="Proteomes" id="UP000179807">
    <property type="component" value="Unassembled WGS sequence"/>
</dbReference>
<dbReference type="OrthoDB" id="2143914at2759"/>
<feature type="domain" description="HTH myb-type" evidence="5">
    <location>
        <begin position="142"/>
        <end position="196"/>
    </location>
</feature>
<dbReference type="FunFam" id="1.10.10.60:FF:000010">
    <property type="entry name" value="Transcriptional activator Myb isoform A"/>
    <property type="match status" value="1"/>
</dbReference>
<dbReference type="GO" id="GO:0000981">
    <property type="term" value="F:DNA-binding transcription factor activity, RNA polymerase II-specific"/>
    <property type="evidence" value="ECO:0007669"/>
    <property type="project" value="TreeGrafter"/>
</dbReference>
<evidence type="ECO:0000259" key="5">
    <source>
        <dbReference type="PROSITE" id="PS51294"/>
    </source>
</evidence>
<dbReference type="InterPro" id="IPR017930">
    <property type="entry name" value="Myb_dom"/>
</dbReference>
<evidence type="ECO:0000256" key="1">
    <source>
        <dbReference type="ARBA" id="ARBA00022737"/>
    </source>
</evidence>
<protein>
    <submittedName>
        <fullName evidence="6">Myb-like DNA-binding domain containing protein</fullName>
    </submittedName>
</protein>
<dbReference type="AlphaFoldDB" id="A0A1J4KUZ0"/>
<dbReference type="InterPro" id="IPR009057">
    <property type="entry name" value="Homeodomain-like_sf"/>
</dbReference>
<dbReference type="PANTHER" id="PTHR45614">
    <property type="entry name" value="MYB PROTEIN-RELATED"/>
    <property type="match status" value="1"/>
</dbReference>
<proteinExistence type="predicted"/>
<keyword evidence="1" id="KW-0677">Repeat</keyword>
<reference evidence="6" key="1">
    <citation type="submission" date="2016-10" db="EMBL/GenBank/DDBJ databases">
        <authorList>
            <person name="Benchimol M."/>
            <person name="Almeida L.G."/>
            <person name="Vasconcelos A.T."/>
            <person name="Perreira-Neves A."/>
            <person name="Rosa I.A."/>
            <person name="Tasca T."/>
            <person name="Bogo M.R."/>
            <person name="de Souza W."/>
        </authorList>
    </citation>
    <scope>NUCLEOTIDE SEQUENCE [LARGE SCALE GENOMIC DNA]</scope>
    <source>
        <strain evidence="6">K</strain>
    </source>
</reference>
<sequence length="269" mass="30817">MRVNSLNGPLPLFLNGHEMNSLERPPLREALAPTRSRSRTRNSNPSTWSAEDDSLLSDLVKQNVDWSIIGTKFPNRTPKQVLAHWKKVANPSIVRGSWTGEEDKMILTWVASNGPKRWSTLADMMPGRIAKQCRERWCNHLDPSINRQTWTKEEDRIIFDTIKHIGTKWSEIAKLLPGRTDNAIKNRWNSTLKRRSDVTLNNENFQALSNNDQNTPPIKPHQLLNQSMVSQSQQPSQSGQQDNEKTFSVAENRKILENLLNQQLLGQPK</sequence>
<evidence type="ECO:0000259" key="4">
    <source>
        <dbReference type="PROSITE" id="PS50090"/>
    </source>
</evidence>
<feature type="domain" description="Myb-like" evidence="4">
    <location>
        <begin position="90"/>
        <end position="141"/>
    </location>
</feature>
<dbReference type="PROSITE" id="PS50090">
    <property type="entry name" value="MYB_LIKE"/>
    <property type="match status" value="3"/>
</dbReference>
<feature type="region of interest" description="Disordered" evidence="3">
    <location>
        <begin position="226"/>
        <end position="250"/>
    </location>
</feature>
<dbReference type="InterPro" id="IPR001005">
    <property type="entry name" value="SANT/Myb"/>
</dbReference>
<dbReference type="EMBL" id="MLAK01000326">
    <property type="protein sequence ID" value="OHT14696.1"/>
    <property type="molecule type" value="Genomic_DNA"/>
</dbReference>
<evidence type="ECO:0000256" key="2">
    <source>
        <dbReference type="ARBA" id="ARBA00023125"/>
    </source>
</evidence>
<feature type="compositionally biased region" description="Low complexity" evidence="3">
    <location>
        <begin position="226"/>
        <end position="241"/>
    </location>
</feature>